<sequence>MEYEWYEDSDSDGNTEDQKTSPVKQEAKEVGSRPSTITLSSDDQMEAREVLSSGGEEAESDGYDAEDDPFDSALIYEKEAPFHEFLKEDVKIAAKTWHKMEEDLCIPSVQIENPISGHEGFCAVVLTLNVSILPDRIRTLWELGDAMTVAVIVDGIHKREYRAFSRRPVVLARIDSNKPSKFCVGECLSNVVKPVIEAAYTMKENQSPAEVGSFFSMLYEQLLERLRTLTEWCMVCGVKLYAGGLLPSICGGELCQYQYVELGLLDGLSTPRVSASVLSLLLMAFNAAVTSPRWGDILTPAPSARDKERLVLEAKKLYKKLDRKWVFVETGGLDVHSMLGCAMPCPKDILQTAAHYREFKKTSPSIAEFVEWLTISNQSYLEEVPVKLNVVYLQTAKQFLFVADTPAKQAEFETLVSQNGGRTRYLFHGSKMENWHSIIRSGLKNMSGTKYQLVGAAYGPGIYLSPELATSHHYCTRFDERHISQCCVSKKCCMSAVTAGGTLALLAVVEVVDTPQAYRHNQAQIVVVTDEKWCSIRMLVAYSGALGVNLDQITPEARKQIQDVAHMFKTADVVERVKHA</sequence>
<dbReference type="Gene3D" id="3.90.228.10">
    <property type="match status" value="1"/>
</dbReference>
<feature type="region of interest" description="Disordered" evidence="7">
    <location>
        <begin position="1"/>
        <end position="68"/>
    </location>
</feature>
<evidence type="ECO:0000256" key="3">
    <source>
        <dbReference type="ARBA" id="ARBA00022695"/>
    </source>
</evidence>
<evidence type="ECO:0000313" key="9">
    <source>
        <dbReference type="EMBL" id="GMS80626.1"/>
    </source>
</evidence>
<dbReference type="SUPFAM" id="SSF56399">
    <property type="entry name" value="ADP-ribosylation"/>
    <property type="match status" value="1"/>
</dbReference>
<dbReference type="GO" id="GO:0016779">
    <property type="term" value="F:nucleotidyltransferase activity"/>
    <property type="evidence" value="ECO:0007669"/>
    <property type="project" value="UniProtKB-KW"/>
</dbReference>
<dbReference type="PROSITE" id="PS51059">
    <property type="entry name" value="PARP_CATALYTIC"/>
    <property type="match status" value="1"/>
</dbReference>
<dbReference type="EC" id="2.4.2.-" evidence="6"/>
<dbReference type="EMBL" id="BTSX01000001">
    <property type="protein sequence ID" value="GMS80626.1"/>
    <property type="molecule type" value="Genomic_DNA"/>
</dbReference>
<feature type="compositionally biased region" description="Acidic residues" evidence="7">
    <location>
        <begin position="56"/>
        <end position="68"/>
    </location>
</feature>
<evidence type="ECO:0000256" key="1">
    <source>
        <dbReference type="ARBA" id="ARBA00022676"/>
    </source>
</evidence>
<feature type="compositionally biased region" description="Acidic residues" evidence="7">
    <location>
        <begin position="1"/>
        <end position="15"/>
    </location>
</feature>
<evidence type="ECO:0000256" key="2">
    <source>
        <dbReference type="ARBA" id="ARBA00022679"/>
    </source>
</evidence>
<evidence type="ECO:0000313" key="10">
    <source>
        <dbReference type="Proteomes" id="UP001432027"/>
    </source>
</evidence>
<evidence type="ECO:0000256" key="5">
    <source>
        <dbReference type="ARBA" id="ARBA00024347"/>
    </source>
</evidence>
<evidence type="ECO:0000259" key="8">
    <source>
        <dbReference type="PROSITE" id="PS51059"/>
    </source>
</evidence>
<organism evidence="9 10">
    <name type="scientific">Pristionchus entomophagus</name>
    <dbReference type="NCBI Taxonomy" id="358040"/>
    <lineage>
        <taxon>Eukaryota</taxon>
        <taxon>Metazoa</taxon>
        <taxon>Ecdysozoa</taxon>
        <taxon>Nematoda</taxon>
        <taxon>Chromadorea</taxon>
        <taxon>Rhabditida</taxon>
        <taxon>Rhabditina</taxon>
        <taxon>Diplogasteromorpha</taxon>
        <taxon>Diplogasteroidea</taxon>
        <taxon>Neodiplogasteridae</taxon>
        <taxon>Pristionchus</taxon>
    </lineage>
</organism>
<dbReference type="Pfam" id="PF00644">
    <property type="entry name" value="PARP"/>
    <property type="match status" value="1"/>
</dbReference>
<keyword evidence="4 6" id="KW-0520">NAD</keyword>
<keyword evidence="3" id="KW-0548">Nucleotidyltransferase</keyword>
<gene>
    <name evidence="9" type="ORF">PENTCL1PPCAC_2801</name>
</gene>
<comment type="similarity">
    <text evidence="5">Belongs to the ARTD/PARP family.</text>
</comment>
<keyword evidence="1 6" id="KW-0328">Glycosyltransferase</keyword>
<feature type="domain" description="PARP catalytic" evidence="8">
    <location>
        <begin position="350"/>
        <end position="580"/>
    </location>
</feature>
<protein>
    <recommendedName>
        <fullName evidence="6">Poly [ADP-ribose] polymerase</fullName>
        <shortName evidence="6">PARP</shortName>
        <ecNumber evidence="6">2.4.2.-</ecNumber>
    </recommendedName>
</protein>
<keyword evidence="2 6" id="KW-0808">Transferase</keyword>
<dbReference type="InterPro" id="IPR012317">
    <property type="entry name" value="Poly(ADP-ribose)pol_cat_dom"/>
</dbReference>
<dbReference type="Proteomes" id="UP001432027">
    <property type="component" value="Unassembled WGS sequence"/>
</dbReference>
<evidence type="ECO:0000256" key="7">
    <source>
        <dbReference type="SAM" id="MobiDB-lite"/>
    </source>
</evidence>
<keyword evidence="10" id="KW-1185">Reference proteome</keyword>
<comment type="caution">
    <text evidence="9">The sequence shown here is derived from an EMBL/GenBank/DDBJ whole genome shotgun (WGS) entry which is preliminary data.</text>
</comment>
<dbReference type="GO" id="GO:0003950">
    <property type="term" value="F:NAD+ poly-ADP-ribosyltransferase activity"/>
    <property type="evidence" value="ECO:0007669"/>
    <property type="project" value="UniProtKB-UniRule"/>
</dbReference>
<dbReference type="InterPro" id="IPR051838">
    <property type="entry name" value="ARTD_PARP"/>
</dbReference>
<reference evidence="9" key="1">
    <citation type="submission" date="2023-10" db="EMBL/GenBank/DDBJ databases">
        <title>Genome assembly of Pristionchus species.</title>
        <authorList>
            <person name="Yoshida K."/>
            <person name="Sommer R.J."/>
        </authorList>
    </citation>
    <scope>NUCLEOTIDE SEQUENCE</scope>
    <source>
        <strain evidence="9">RS0144</strain>
    </source>
</reference>
<name>A0AAV5SBI0_9BILA</name>
<evidence type="ECO:0000256" key="4">
    <source>
        <dbReference type="ARBA" id="ARBA00023027"/>
    </source>
</evidence>
<dbReference type="FunFam" id="3.90.228.10:FF:000022">
    <property type="entry name" value="Poly [ADP-ribose] polymerase"/>
    <property type="match status" value="1"/>
</dbReference>
<accession>A0AAV5SBI0</accession>
<dbReference type="AlphaFoldDB" id="A0AAV5SBI0"/>
<evidence type="ECO:0000256" key="6">
    <source>
        <dbReference type="RuleBase" id="RU362114"/>
    </source>
</evidence>
<proteinExistence type="inferred from homology"/>
<dbReference type="PANTHER" id="PTHR21328">
    <property type="entry name" value="POLY ADP-RIBOSE POLYMERASE FAMILY, MEMBER PARP"/>
    <property type="match status" value="1"/>
</dbReference>
<feature type="compositionally biased region" description="Polar residues" evidence="7">
    <location>
        <begin position="33"/>
        <end position="42"/>
    </location>
</feature>